<evidence type="ECO:0000259" key="6">
    <source>
        <dbReference type="PROSITE" id="PS50052"/>
    </source>
</evidence>
<dbReference type="EMBL" id="AZCK01000016">
    <property type="protein sequence ID" value="KRK22442.1"/>
    <property type="molecule type" value="Genomic_DNA"/>
</dbReference>
<comment type="function">
    <text evidence="1">Essential for recycling GMP and indirectly, cGMP.</text>
</comment>
<protein>
    <submittedName>
        <fullName evidence="7">Guanylate kinase</fullName>
    </submittedName>
</protein>
<evidence type="ECO:0000313" key="7">
    <source>
        <dbReference type="EMBL" id="KRK22442.1"/>
    </source>
</evidence>
<dbReference type="SUPFAM" id="SSF52540">
    <property type="entry name" value="P-loop containing nucleoside triphosphate hydrolases"/>
    <property type="match status" value="1"/>
</dbReference>
<dbReference type="InterPro" id="IPR027417">
    <property type="entry name" value="P-loop_NTPase"/>
</dbReference>
<dbReference type="GeneID" id="66349244"/>
<dbReference type="AlphaFoldDB" id="A0A0R1FU81"/>
<reference evidence="7 8" key="1">
    <citation type="journal article" date="2015" name="Genome Announc.">
        <title>Expanding the biotechnology potential of lactobacilli through comparative genomics of 213 strains and associated genera.</title>
        <authorList>
            <person name="Sun Z."/>
            <person name="Harris H.M."/>
            <person name="McCann A."/>
            <person name="Guo C."/>
            <person name="Argimon S."/>
            <person name="Zhang W."/>
            <person name="Yang X."/>
            <person name="Jeffery I.B."/>
            <person name="Cooney J.C."/>
            <person name="Kagawa T.F."/>
            <person name="Liu W."/>
            <person name="Song Y."/>
            <person name="Salvetti E."/>
            <person name="Wrobel A."/>
            <person name="Rasinkangas P."/>
            <person name="Parkhill J."/>
            <person name="Rea M.C."/>
            <person name="O'Sullivan O."/>
            <person name="Ritari J."/>
            <person name="Douillard F.P."/>
            <person name="Paul Ross R."/>
            <person name="Yang R."/>
            <person name="Briner A.E."/>
            <person name="Felis G.E."/>
            <person name="de Vos W.M."/>
            <person name="Barrangou R."/>
            <person name="Klaenhammer T.R."/>
            <person name="Caufield P.W."/>
            <person name="Cui Y."/>
            <person name="Zhang H."/>
            <person name="O'Toole P.W."/>
        </authorList>
    </citation>
    <scope>NUCLEOTIDE SEQUENCE [LARGE SCALE GENOMIC DNA]</scope>
    <source>
        <strain evidence="7 8">DSM 12361</strain>
    </source>
</reference>
<dbReference type="PROSITE" id="PS50052">
    <property type="entry name" value="GUANYLATE_KINASE_2"/>
    <property type="match status" value="1"/>
</dbReference>
<dbReference type="PANTHER" id="PTHR23117">
    <property type="entry name" value="GUANYLATE KINASE-RELATED"/>
    <property type="match status" value="1"/>
</dbReference>
<evidence type="ECO:0000256" key="3">
    <source>
        <dbReference type="ARBA" id="ARBA00022679"/>
    </source>
</evidence>
<feature type="domain" description="Guanylate kinase-like" evidence="6">
    <location>
        <begin position="4"/>
        <end position="182"/>
    </location>
</feature>
<dbReference type="GO" id="GO:0005829">
    <property type="term" value="C:cytosol"/>
    <property type="evidence" value="ECO:0007669"/>
    <property type="project" value="TreeGrafter"/>
</dbReference>
<dbReference type="Gene3D" id="3.40.50.300">
    <property type="entry name" value="P-loop containing nucleotide triphosphate hydrolases"/>
    <property type="match status" value="1"/>
</dbReference>
<sequence length="188" mass="21547">MDAKKLIVITGPAGSGKTSLRDYVIDKYHAAKVITHTTRAPRYGEQNGIDYYFENNESFNQLHLLEHVEYSNAKYGSSMEGINEAWSKNDLAIIVLDTLGASTYKEKLGDQAIVWFVQVNDPVILRERMIKRGDDIERVNQRISSNEYKRDIEIPDNLKDVATVIENNDWQKAQNQVDELIKTIKKKT</sequence>
<dbReference type="GO" id="GO:0004385">
    <property type="term" value="F:GMP kinase activity"/>
    <property type="evidence" value="ECO:0007669"/>
    <property type="project" value="UniProtKB-EC"/>
</dbReference>
<dbReference type="RefSeq" id="WP_054450409.1">
    <property type="nucleotide sequence ID" value="NZ_AZCK01000016.1"/>
</dbReference>
<dbReference type="CDD" id="cd00071">
    <property type="entry name" value="GMPK"/>
    <property type="match status" value="1"/>
</dbReference>
<dbReference type="InterPro" id="IPR008145">
    <property type="entry name" value="GK/Ca_channel_bsu"/>
</dbReference>
<dbReference type="PANTHER" id="PTHR23117:SF13">
    <property type="entry name" value="GUANYLATE KINASE"/>
    <property type="match status" value="1"/>
</dbReference>
<comment type="similarity">
    <text evidence="2">Belongs to the guanylate kinase family.</text>
</comment>
<dbReference type="InterPro" id="IPR008144">
    <property type="entry name" value="Guanylate_kin-like_dom"/>
</dbReference>
<dbReference type="SMART" id="SM00072">
    <property type="entry name" value="GuKc"/>
    <property type="match status" value="1"/>
</dbReference>
<dbReference type="Pfam" id="PF00625">
    <property type="entry name" value="Guanylate_kin"/>
    <property type="match status" value="1"/>
</dbReference>
<proteinExistence type="inferred from homology"/>
<comment type="caution">
    <text evidence="7">The sequence shown here is derived from an EMBL/GenBank/DDBJ whole genome shotgun (WGS) entry which is preliminary data.</text>
</comment>
<evidence type="ECO:0000256" key="5">
    <source>
        <dbReference type="ARBA" id="ARBA00048594"/>
    </source>
</evidence>
<evidence type="ECO:0000313" key="8">
    <source>
        <dbReference type="Proteomes" id="UP000051794"/>
    </source>
</evidence>
<keyword evidence="4 7" id="KW-0418">Kinase</keyword>
<comment type="catalytic activity">
    <reaction evidence="5">
        <text>GMP + ATP = GDP + ADP</text>
        <dbReference type="Rhea" id="RHEA:20780"/>
        <dbReference type="ChEBI" id="CHEBI:30616"/>
        <dbReference type="ChEBI" id="CHEBI:58115"/>
        <dbReference type="ChEBI" id="CHEBI:58189"/>
        <dbReference type="ChEBI" id="CHEBI:456216"/>
        <dbReference type="EC" id="2.7.4.8"/>
    </reaction>
</comment>
<evidence type="ECO:0000256" key="2">
    <source>
        <dbReference type="ARBA" id="ARBA00005790"/>
    </source>
</evidence>
<accession>A0A0R1FU81</accession>
<evidence type="ECO:0000256" key="1">
    <source>
        <dbReference type="ARBA" id="ARBA00003531"/>
    </source>
</evidence>
<name>A0A0R1FU81_9LACO</name>
<keyword evidence="3" id="KW-0808">Transferase</keyword>
<dbReference type="Proteomes" id="UP000051794">
    <property type="component" value="Unassembled WGS sequence"/>
</dbReference>
<dbReference type="PATRIC" id="fig|1423768.3.peg.1028"/>
<evidence type="ECO:0000256" key="4">
    <source>
        <dbReference type="ARBA" id="ARBA00022777"/>
    </source>
</evidence>
<organism evidence="7 8">
    <name type="scientific">Apilactobacillus kunkeei DSM 12361 = ATCC 700308</name>
    <dbReference type="NCBI Taxonomy" id="1423768"/>
    <lineage>
        <taxon>Bacteria</taxon>
        <taxon>Bacillati</taxon>
        <taxon>Bacillota</taxon>
        <taxon>Bacilli</taxon>
        <taxon>Lactobacillales</taxon>
        <taxon>Lactobacillaceae</taxon>
        <taxon>Apilactobacillus</taxon>
    </lineage>
</organism>
<gene>
    <name evidence="7" type="ORF">FD43_GL000842</name>
</gene>